<dbReference type="AlphaFoldDB" id="A0A7D6ADQ2"/>
<sequence length="168" mass="19138">MSPQHRSIEQRLEQLEDREKIKELKYRYAFHLDNGYDPDSIAALFSEDGEWIIKGVGGDVRGQGAIREHCKNLSKGILWSQHDIFAPRVEISDQGDRAVAHFNLVCLLTMRSDVADAKGEAFLLAGNYTDHLVKVDGEWLFQSMTGTIEQSSPWTKGWVEAPFKKESW</sequence>
<dbReference type="SUPFAM" id="SSF54427">
    <property type="entry name" value="NTF2-like"/>
    <property type="match status" value="1"/>
</dbReference>
<dbReference type="InterPro" id="IPR037401">
    <property type="entry name" value="SnoaL-like"/>
</dbReference>
<dbReference type="CDD" id="cd00531">
    <property type="entry name" value="NTF2_like"/>
    <property type="match status" value="1"/>
</dbReference>
<dbReference type="Gene3D" id="3.10.450.50">
    <property type="match status" value="1"/>
</dbReference>
<dbReference type="InterPro" id="IPR032710">
    <property type="entry name" value="NTF2-like_dom_sf"/>
</dbReference>
<dbReference type="Proteomes" id="UP000510934">
    <property type="component" value="Chromosome"/>
</dbReference>
<name>A0A7D6ADQ2_PSEPU</name>
<evidence type="ECO:0000313" key="2">
    <source>
        <dbReference type="EMBL" id="QLJ17204.1"/>
    </source>
</evidence>
<accession>A0A7D6ADQ2</accession>
<dbReference type="EMBL" id="CP059052">
    <property type="protein sequence ID" value="QLJ17204.1"/>
    <property type="molecule type" value="Genomic_DNA"/>
</dbReference>
<protein>
    <submittedName>
        <fullName evidence="2">Nuclear transport factor 2 family protein</fullName>
    </submittedName>
</protein>
<evidence type="ECO:0000313" key="3">
    <source>
        <dbReference type="Proteomes" id="UP000510934"/>
    </source>
</evidence>
<evidence type="ECO:0000259" key="1">
    <source>
        <dbReference type="Pfam" id="PF13577"/>
    </source>
</evidence>
<gene>
    <name evidence="2" type="ORF">H0H12_15395</name>
</gene>
<dbReference type="Pfam" id="PF13577">
    <property type="entry name" value="SnoaL_4"/>
    <property type="match status" value="1"/>
</dbReference>
<proteinExistence type="predicted"/>
<feature type="domain" description="SnoaL-like" evidence="1">
    <location>
        <begin position="13"/>
        <end position="145"/>
    </location>
</feature>
<reference evidence="2 3" key="1">
    <citation type="journal article" date="2009" name="Mikrobiologiia">
        <title>[Phenanthren biodegradation and interaction of Pseudomonas putida BS3701 and Burkholderia sp.BS3702 in plant rhizosphere].</title>
        <authorList>
            <person name="Ovchinnikova A.A."/>
            <person name="Vetrova A.A."/>
            <person name="Filonov A.E."/>
            <person name="Boronin A.M."/>
        </authorList>
    </citation>
    <scope>NUCLEOTIDE SEQUENCE [LARGE SCALE GENOMIC DNA]</scope>
    <source>
        <strain evidence="2 3">BS3701</strain>
    </source>
</reference>
<organism evidence="2 3">
    <name type="scientific">Pseudomonas putida</name>
    <name type="common">Arthrobacter siderocapsulatus</name>
    <dbReference type="NCBI Taxonomy" id="303"/>
    <lineage>
        <taxon>Bacteria</taxon>
        <taxon>Pseudomonadati</taxon>
        <taxon>Pseudomonadota</taxon>
        <taxon>Gammaproteobacteria</taxon>
        <taxon>Pseudomonadales</taxon>
        <taxon>Pseudomonadaceae</taxon>
        <taxon>Pseudomonas</taxon>
    </lineage>
</organism>